<dbReference type="PROSITE" id="PS00197">
    <property type="entry name" value="2FE2S_FER_1"/>
    <property type="match status" value="1"/>
</dbReference>
<comment type="similarity">
    <text evidence="1 8">Belongs to the 2Fe2S plant-type ferredoxin family.</text>
</comment>
<keyword evidence="4 8" id="KW-0479">Metal-binding</keyword>
<evidence type="ECO:0000256" key="5">
    <source>
        <dbReference type="ARBA" id="ARBA00022982"/>
    </source>
</evidence>
<organism evidence="11">
    <name type="scientific">Neospora caninum (strain Liverpool)</name>
    <dbReference type="NCBI Taxonomy" id="572307"/>
    <lineage>
        <taxon>Eukaryota</taxon>
        <taxon>Sar</taxon>
        <taxon>Alveolata</taxon>
        <taxon>Apicomplexa</taxon>
        <taxon>Conoidasida</taxon>
        <taxon>Coccidia</taxon>
        <taxon>Eucoccidiorida</taxon>
        <taxon>Eimeriorina</taxon>
        <taxon>Sarcocystidae</taxon>
        <taxon>Neospora</taxon>
    </lineage>
</organism>
<keyword evidence="3 8" id="KW-0001">2Fe-2S</keyword>
<dbReference type="InterPro" id="IPR010241">
    <property type="entry name" value="Fd_pln"/>
</dbReference>
<evidence type="ECO:0000256" key="4">
    <source>
        <dbReference type="ARBA" id="ARBA00022723"/>
    </source>
</evidence>
<evidence type="ECO:0000256" key="7">
    <source>
        <dbReference type="ARBA" id="ARBA00023014"/>
    </source>
</evidence>
<evidence type="ECO:0000256" key="2">
    <source>
        <dbReference type="ARBA" id="ARBA00022448"/>
    </source>
</evidence>
<reference evidence="11" key="1">
    <citation type="journal article" date="2015" name="PLoS ONE">
        <title>Comprehensive Evaluation of Toxoplasma gondii VEG and Neospora caninum LIV Genomes with Tachyzoite Stage Transcriptome and Proteome Defines Novel Transcript Features.</title>
        <authorList>
            <person name="Ramaprasad A."/>
            <person name="Mourier T."/>
            <person name="Naeem R."/>
            <person name="Malas T.B."/>
            <person name="Moussa E."/>
            <person name="Panigrahi A."/>
            <person name="Vermont S.J."/>
            <person name="Otto T.D."/>
            <person name="Wastling J."/>
            <person name="Pain A."/>
        </authorList>
    </citation>
    <scope>NUCLEOTIDE SEQUENCE</scope>
    <source>
        <strain evidence="11">Liverpool</strain>
    </source>
</reference>
<dbReference type="PROSITE" id="PS51085">
    <property type="entry name" value="2FE2S_FER_2"/>
    <property type="match status" value="1"/>
</dbReference>
<dbReference type="CDD" id="cd00207">
    <property type="entry name" value="fer2"/>
    <property type="match status" value="1"/>
</dbReference>
<gene>
    <name evidence="11" type="ORF">BN1204_052080</name>
</gene>
<comment type="cofactor">
    <cofactor evidence="8">
        <name>[2Fe-2S] cluster</name>
        <dbReference type="ChEBI" id="CHEBI:190135"/>
    </cofactor>
    <text evidence="8">Binds 1 [2Fe-2S] cluster.</text>
</comment>
<keyword evidence="5 8" id="KW-0249">Electron transport</keyword>
<evidence type="ECO:0000256" key="6">
    <source>
        <dbReference type="ARBA" id="ARBA00023004"/>
    </source>
</evidence>
<comment type="function">
    <text evidence="8">Ferredoxins are iron-sulfur proteins that transfer electrons in a wide variety of metabolic reactions.</text>
</comment>
<dbReference type="FunFam" id="3.10.20.30:FF:000014">
    <property type="entry name" value="Ferredoxin"/>
    <property type="match status" value="1"/>
</dbReference>
<evidence type="ECO:0000256" key="3">
    <source>
        <dbReference type="ARBA" id="ARBA00022714"/>
    </source>
</evidence>
<proteinExistence type="inferred from homology"/>
<dbReference type="EMBL" id="LN714485">
    <property type="protein sequence ID" value="CEL69499.1"/>
    <property type="molecule type" value="Genomic_DNA"/>
</dbReference>
<dbReference type="GO" id="GO:0046872">
    <property type="term" value="F:metal ion binding"/>
    <property type="evidence" value="ECO:0007669"/>
    <property type="project" value="UniProtKB-KW"/>
</dbReference>
<evidence type="ECO:0000256" key="9">
    <source>
        <dbReference type="SAM" id="MobiDB-lite"/>
    </source>
</evidence>
<dbReference type="PANTHER" id="PTHR43112">
    <property type="entry name" value="FERREDOXIN"/>
    <property type="match status" value="1"/>
</dbReference>
<dbReference type="NCBIfam" id="TIGR02008">
    <property type="entry name" value="fdx_plant"/>
    <property type="match status" value="1"/>
</dbReference>
<evidence type="ECO:0000313" key="11">
    <source>
        <dbReference type="EMBL" id="CEL69499.1"/>
    </source>
</evidence>
<keyword evidence="6 8" id="KW-0408">Iron</keyword>
<dbReference type="Gene3D" id="3.10.20.30">
    <property type="match status" value="1"/>
</dbReference>
<evidence type="ECO:0000259" key="10">
    <source>
        <dbReference type="PROSITE" id="PS51085"/>
    </source>
</evidence>
<dbReference type="GO" id="GO:0022900">
    <property type="term" value="P:electron transport chain"/>
    <property type="evidence" value="ECO:0007669"/>
    <property type="project" value="InterPro"/>
</dbReference>
<feature type="domain" description="2Fe-2S ferredoxin-type" evidence="10">
    <location>
        <begin position="214"/>
        <end position="305"/>
    </location>
</feature>
<feature type="region of interest" description="Disordered" evidence="9">
    <location>
        <begin position="108"/>
        <end position="166"/>
    </location>
</feature>
<dbReference type="GO" id="GO:0009055">
    <property type="term" value="F:electron transfer activity"/>
    <property type="evidence" value="ECO:0007669"/>
    <property type="project" value="InterPro"/>
</dbReference>
<dbReference type="PANTHER" id="PTHR43112:SF3">
    <property type="entry name" value="FERREDOXIN-2, CHLOROPLASTIC"/>
    <property type="match status" value="1"/>
</dbReference>
<dbReference type="Pfam" id="PF00111">
    <property type="entry name" value="Fer2"/>
    <property type="match status" value="1"/>
</dbReference>
<sequence length="325" mass="34135">MLCSFSSSVAHVSSLSTGRGAFPSAAFAASPLSDSSCSKSYALPFCSSSPSLCESSGPLSLKFAQTEGPLSRRTTPERRKFLSSVSAFLVPSASHLSTPSSLCVSSSRLASRDPNSVPPSAFPSSRAPSPVTRAGIRTSVNLEGGRGSDAPGMASSSSPSPFFPSSSLGAAQVTTSLFSQQEERDRHGAVQGARWGAGEPRSPGHLRRHSRLFYRITLQAPDGETKELECSEDEYILDAAEAAGMELPYSCRGGSCSTCAGKLVKGSVDGSEQVYLDDDQQKKGYVLLCTAYPKEDCTILTHQEDNLHSEGGEEDQDAPPSSDGS</sequence>
<dbReference type="GO" id="GO:0051537">
    <property type="term" value="F:2 iron, 2 sulfur cluster binding"/>
    <property type="evidence" value="ECO:0007669"/>
    <property type="project" value="UniProtKB-KW"/>
</dbReference>
<feature type="compositionally biased region" description="Low complexity" evidence="9">
    <location>
        <begin position="122"/>
        <end position="131"/>
    </location>
</feature>
<feature type="region of interest" description="Disordered" evidence="9">
    <location>
        <begin position="303"/>
        <end position="325"/>
    </location>
</feature>
<accession>A0A0F7UHN8</accession>
<feature type="compositionally biased region" description="Low complexity" evidence="9">
    <location>
        <begin position="155"/>
        <end position="166"/>
    </location>
</feature>
<name>A0A0F7UHN8_NEOCL</name>
<dbReference type="SUPFAM" id="SSF54292">
    <property type="entry name" value="2Fe-2S ferredoxin-like"/>
    <property type="match status" value="1"/>
</dbReference>
<dbReference type="InterPro" id="IPR006058">
    <property type="entry name" value="2Fe2S_fd_BS"/>
</dbReference>
<evidence type="ECO:0000256" key="8">
    <source>
        <dbReference type="RuleBase" id="RU364001"/>
    </source>
</evidence>
<protein>
    <recommendedName>
        <fullName evidence="8">Ferredoxin</fullName>
    </recommendedName>
</protein>
<dbReference type="InterPro" id="IPR036010">
    <property type="entry name" value="2Fe-2S_ferredoxin-like_sf"/>
</dbReference>
<evidence type="ECO:0000256" key="1">
    <source>
        <dbReference type="ARBA" id="ARBA00007874"/>
    </source>
</evidence>
<feature type="region of interest" description="Disordered" evidence="9">
    <location>
        <begin position="181"/>
        <end position="204"/>
    </location>
</feature>
<keyword evidence="7 8" id="KW-0411">Iron-sulfur</keyword>
<dbReference type="InterPro" id="IPR001041">
    <property type="entry name" value="2Fe-2S_ferredoxin-type"/>
</dbReference>
<dbReference type="InterPro" id="IPR012675">
    <property type="entry name" value="Beta-grasp_dom_sf"/>
</dbReference>
<keyword evidence="2 8" id="KW-0813">Transport</keyword>
<dbReference type="AlphaFoldDB" id="A0A0F7UHN8"/>